<dbReference type="EMBL" id="JAXCGZ010002047">
    <property type="protein sequence ID" value="KAK7084568.1"/>
    <property type="molecule type" value="Genomic_DNA"/>
</dbReference>
<dbReference type="PANTHER" id="PTHR22801">
    <property type="entry name" value="LITHOSTATHINE"/>
    <property type="match status" value="1"/>
</dbReference>
<comment type="caution">
    <text evidence="2">The sequence shown here is derived from an EMBL/GenBank/DDBJ whole genome shotgun (WGS) entry which is preliminary data.</text>
</comment>
<accession>A0AAN8XRX7</accession>
<dbReference type="PROSITE" id="PS50041">
    <property type="entry name" value="C_TYPE_LECTIN_2"/>
    <property type="match status" value="1"/>
</dbReference>
<dbReference type="AlphaFoldDB" id="A0AAN8XRX7"/>
<dbReference type="InterPro" id="IPR050801">
    <property type="entry name" value="Ca-Dep_Lectins_ImmuneDev"/>
</dbReference>
<dbReference type="Pfam" id="PF00059">
    <property type="entry name" value="Lectin_C"/>
    <property type="match status" value="1"/>
</dbReference>
<evidence type="ECO:0000259" key="1">
    <source>
        <dbReference type="PROSITE" id="PS50041"/>
    </source>
</evidence>
<sequence>MDTYTISLQTLTAVVCGNEEKVIAASTPKPTVCPEKYEKIGDTCYHFALDFSRTWDEAREYCHPLGGDLAVIHDCTHFGALVRHIHMTSKLNRTFGRCPLGTDVRSTRPFCRRPICQEVPDLFSYWVGGTDRGDEGSWFWIDGLPMAMGVPFWGEVQGVPEPGGGTDQNCAQLNKADRYYIHDGQCDKHAYTICQYGVEEKQILDKYL</sequence>
<evidence type="ECO:0000313" key="2">
    <source>
        <dbReference type="EMBL" id="KAK7084568.1"/>
    </source>
</evidence>
<dbReference type="InterPro" id="IPR016187">
    <property type="entry name" value="CTDL_fold"/>
</dbReference>
<organism evidence="2 3">
    <name type="scientific">Halocaridina rubra</name>
    <name type="common">Hawaiian red shrimp</name>
    <dbReference type="NCBI Taxonomy" id="373956"/>
    <lineage>
        <taxon>Eukaryota</taxon>
        <taxon>Metazoa</taxon>
        <taxon>Ecdysozoa</taxon>
        <taxon>Arthropoda</taxon>
        <taxon>Crustacea</taxon>
        <taxon>Multicrustacea</taxon>
        <taxon>Malacostraca</taxon>
        <taxon>Eumalacostraca</taxon>
        <taxon>Eucarida</taxon>
        <taxon>Decapoda</taxon>
        <taxon>Pleocyemata</taxon>
        <taxon>Caridea</taxon>
        <taxon>Atyoidea</taxon>
        <taxon>Atyidae</taxon>
        <taxon>Halocaridina</taxon>
    </lineage>
</organism>
<dbReference type="SMART" id="SM00034">
    <property type="entry name" value="CLECT"/>
    <property type="match status" value="1"/>
</dbReference>
<reference evidence="2 3" key="1">
    <citation type="submission" date="2023-11" db="EMBL/GenBank/DDBJ databases">
        <title>Halocaridina rubra genome assembly.</title>
        <authorList>
            <person name="Smith C."/>
        </authorList>
    </citation>
    <scope>NUCLEOTIDE SEQUENCE [LARGE SCALE GENOMIC DNA]</scope>
    <source>
        <strain evidence="2">EP-1</strain>
        <tissue evidence="2">Whole</tissue>
    </source>
</reference>
<protein>
    <recommendedName>
        <fullName evidence="1">C-type lectin domain-containing protein</fullName>
    </recommendedName>
</protein>
<gene>
    <name evidence="2" type="ORF">SK128_025634</name>
</gene>
<evidence type="ECO:0000313" key="3">
    <source>
        <dbReference type="Proteomes" id="UP001381693"/>
    </source>
</evidence>
<dbReference type="Proteomes" id="UP001381693">
    <property type="component" value="Unassembled WGS sequence"/>
</dbReference>
<keyword evidence="3" id="KW-1185">Reference proteome</keyword>
<proteinExistence type="predicted"/>
<dbReference type="InterPro" id="IPR016186">
    <property type="entry name" value="C-type_lectin-like/link_sf"/>
</dbReference>
<dbReference type="InterPro" id="IPR001304">
    <property type="entry name" value="C-type_lectin-like"/>
</dbReference>
<name>A0AAN8XRX7_HALRR</name>
<dbReference type="SUPFAM" id="SSF56436">
    <property type="entry name" value="C-type lectin-like"/>
    <property type="match status" value="1"/>
</dbReference>
<feature type="domain" description="C-type lectin" evidence="1">
    <location>
        <begin position="40"/>
        <end position="195"/>
    </location>
</feature>
<dbReference type="Gene3D" id="3.10.100.10">
    <property type="entry name" value="Mannose-Binding Protein A, subunit A"/>
    <property type="match status" value="1"/>
</dbReference>
<dbReference type="PANTHER" id="PTHR22801:SF63">
    <property type="entry name" value="C-TYPE LECTIN DOMAIN-CONTAINING PROTEIN"/>
    <property type="match status" value="1"/>
</dbReference>
<dbReference type="CDD" id="cd00037">
    <property type="entry name" value="CLECT"/>
    <property type="match status" value="1"/>
</dbReference>